<evidence type="ECO:0000256" key="1">
    <source>
        <dbReference type="SAM" id="MobiDB-lite"/>
    </source>
</evidence>
<feature type="domain" description="Reverse transcriptase N-terminal" evidence="2">
    <location>
        <begin position="21"/>
        <end position="76"/>
    </location>
</feature>
<gene>
    <name evidence="3" type="ORF">NLK58_13485</name>
</gene>
<sequence length="101" mass="11383">MKERQMIAATASAPSTDAQRWQSIDWPAMEKRVYRLQVRIAKSIREQRWGKARALQHLLSRSFAAKLIAVRRVISTKEAARQVLTESGGPLPGNTGGRRNN</sequence>
<evidence type="ECO:0000313" key="4">
    <source>
        <dbReference type="Proteomes" id="UP001475781"/>
    </source>
</evidence>
<accession>A0ABZ2VYP9</accession>
<feature type="compositionally biased region" description="Gly residues" evidence="1">
    <location>
        <begin position="90"/>
        <end position="101"/>
    </location>
</feature>
<dbReference type="Pfam" id="PF13655">
    <property type="entry name" value="RVT_N"/>
    <property type="match status" value="1"/>
</dbReference>
<dbReference type="GO" id="GO:0003964">
    <property type="term" value="F:RNA-directed DNA polymerase activity"/>
    <property type="evidence" value="ECO:0007669"/>
    <property type="project" value="UniProtKB-KW"/>
</dbReference>
<evidence type="ECO:0000313" key="3">
    <source>
        <dbReference type="EMBL" id="WZF87359.1"/>
    </source>
</evidence>
<dbReference type="Proteomes" id="UP001475781">
    <property type="component" value="Chromosome"/>
</dbReference>
<reference evidence="3 4" key="1">
    <citation type="submission" date="2022-07" db="EMBL/GenBank/DDBJ databases">
        <title>A copper resistant bacterium isolated from sediment samples of deep sea hydrothermal areas.</title>
        <authorList>
            <person name="Zeng X."/>
        </authorList>
    </citation>
    <scope>NUCLEOTIDE SEQUENCE [LARGE SCALE GENOMIC DNA]</scope>
    <source>
        <strain evidence="4">CuT 6</strain>
    </source>
</reference>
<dbReference type="EMBL" id="CP101118">
    <property type="protein sequence ID" value="WZF87359.1"/>
    <property type="molecule type" value="Genomic_DNA"/>
</dbReference>
<feature type="region of interest" description="Disordered" evidence="1">
    <location>
        <begin position="82"/>
        <end position="101"/>
    </location>
</feature>
<keyword evidence="4" id="KW-1185">Reference proteome</keyword>
<keyword evidence="3" id="KW-0808">Transferase</keyword>
<evidence type="ECO:0000259" key="2">
    <source>
        <dbReference type="Pfam" id="PF13655"/>
    </source>
</evidence>
<name>A0ABZ2VYP9_9GAMM</name>
<proteinExistence type="predicted"/>
<keyword evidence="3" id="KW-0695">RNA-directed DNA polymerase</keyword>
<protein>
    <submittedName>
        <fullName evidence="3">Reverse transcriptase N-terminal domain-containing protein</fullName>
    </submittedName>
</protein>
<keyword evidence="3" id="KW-0548">Nucleotidyltransferase</keyword>
<dbReference type="InterPro" id="IPR025960">
    <property type="entry name" value="RVT_N"/>
</dbReference>
<organism evidence="3 4">
    <name type="scientific">Marinobacter metalliresistant</name>
    <dbReference type="NCBI Taxonomy" id="2961995"/>
    <lineage>
        <taxon>Bacteria</taxon>
        <taxon>Pseudomonadati</taxon>
        <taxon>Pseudomonadota</taxon>
        <taxon>Gammaproteobacteria</taxon>
        <taxon>Pseudomonadales</taxon>
        <taxon>Marinobacteraceae</taxon>
        <taxon>Marinobacter</taxon>
    </lineage>
</organism>
<dbReference type="RefSeq" id="WP_341580988.1">
    <property type="nucleotide sequence ID" value="NZ_CP101118.1"/>
</dbReference>